<dbReference type="Proteomes" id="UP000274131">
    <property type="component" value="Unassembled WGS sequence"/>
</dbReference>
<organism evidence="3">
    <name type="scientific">Enterobius vermicularis</name>
    <name type="common">Human pinworm</name>
    <dbReference type="NCBI Taxonomy" id="51028"/>
    <lineage>
        <taxon>Eukaryota</taxon>
        <taxon>Metazoa</taxon>
        <taxon>Ecdysozoa</taxon>
        <taxon>Nematoda</taxon>
        <taxon>Chromadorea</taxon>
        <taxon>Rhabditida</taxon>
        <taxon>Spirurina</taxon>
        <taxon>Oxyuridomorpha</taxon>
        <taxon>Oxyuroidea</taxon>
        <taxon>Oxyuridae</taxon>
        <taxon>Enterobius</taxon>
    </lineage>
</organism>
<evidence type="ECO:0000313" key="1">
    <source>
        <dbReference type="EMBL" id="VDD89332.1"/>
    </source>
</evidence>
<reference evidence="3" key="1">
    <citation type="submission" date="2017-02" db="UniProtKB">
        <authorList>
            <consortium name="WormBaseParasite"/>
        </authorList>
    </citation>
    <scope>IDENTIFICATION</scope>
</reference>
<proteinExistence type="predicted"/>
<accession>A0A0N4V2X4</accession>
<gene>
    <name evidence="1" type="ORF">EVEC_LOCUS4083</name>
</gene>
<evidence type="ECO:0000313" key="3">
    <source>
        <dbReference type="WBParaSite" id="EVEC_0000437501-mRNA-1"/>
    </source>
</evidence>
<keyword evidence="2" id="KW-1185">Reference proteome</keyword>
<reference evidence="1 2" key="2">
    <citation type="submission" date="2018-10" db="EMBL/GenBank/DDBJ databases">
        <authorList>
            <consortium name="Pathogen Informatics"/>
        </authorList>
    </citation>
    <scope>NUCLEOTIDE SEQUENCE [LARGE SCALE GENOMIC DNA]</scope>
</reference>
<evidence type="ECO:0000313" key="2">
    <source>
        <dbReference type="Proteomes" id="UP000274131"/>
    </source>
</evidence>
<sequence length="70" mass="7620">MILVERTVVAEWLAEVDAIVEIDKTGVIENMLEVGSAIDADRQTVRTFGADGSIEFKAGRNLELVEAAEN</sequence>
<protein>
    <submittedName>
        <fullName evidence="3">Lipoyl-binding domain-containing protein</fullName>
    </submittedName>
</protein>
<dbReference type="AlphaFoldDB" id="A0A0N4V2X4"/>
<name>A0A0N4V2X4_ENTVE</name>
<dbReference type="WBParaSite" id="EVEC_0000437501-mRNA-1">
    <property type="protein sequence ID" value="EVEC_0000437501-mRNA-1"/>
    <property type="gene ID" value="EVEC_0000437501"/>
</dbReference>
<dbReference type="EMBL" id="UXUI01007759">
    <property type="protein sequence ID" value="VDD89332.1"/>
    <property type="molecule type" value="Genomic_DNA"/>
</dbReference>